<comment type="caution">
    <text evidence="1">The sequence shown here is derived from an EMBL/GenBank/DDBJ whole genome shotgun (WGS) entry which is preliminary data.</text>
</comment>
<accession>A0AAD8RCN9</accession>
<evidence type="ECO:0000313" key="1">
    <source>
        <dbReference type="EMBL" id="KAK1616888.1"/>
    </source>
</evidence>
<organism evidence="1 2">
    <name type="scientific">Lolium multiflorum</name>
    <name type="common">Italian ryegrass</name>
    <name type="synonym">Lolium perenne subsp. multiflorum</name>
    <dbReference type="NCBI Taxonomy" id="4521"/>
    <lineage>
        <taxon>Eukaryota</taxon>
        <taxon>Viridiplantae</taxon>
        <taxon>Streptophyta</taxon>
        <taxon>Embryophyta</taxon>
        <taxon>Tracheophyta</taxon>
        <taxon>Spermatophyta</taxon>
        <taxon>Magnoliopsida</taxon>
        <taxon>Liliopsida</taxon>
        <taxon>Poales</taxon>
        <taxon>Poaceae</taxon>
        <taxon>BOP clade</taxon>
        <taxon>Pooideae</taxon>
        <taxon>Poodae</taxon>
        <taxon>Poeae</taxon>
        <taxon>Poeae Chloroplast Group 2 (Poeae type)</taxon>
        <taxon>Loliodinae</taxon>
        <taxon>Loliinae</taxon>
        <taxon>Lolium</taxon>
    </lineage>
</organism>
<dbReference type="EMBL" id="JAUUTY010000006">
    <property type="protein sequence ID" value="KAK1616888.1"/>
    <property type="molecule type" value="Genomic_DNA"/>
</dbReference>
<dbReference type="PANTHER" id="PTHR33377">
    <property type="entry name" value="OS10G0134700 PROTEIN-RELATED"/>
    <property type="match status" value="1"/>
</dbReference>
<gene>
    <name evidence="1" type="ORF">QYE76_022405</name>
</gene>
<name>A0AAD8RCN9_LOLMU</name>
<evidence type="ECO:0008006" key="3">
    <source>
        <dbReference type="Google" id="ProtNLM"/>
    </source>
</evidence>
<dbReference type="PANTHER" id="PTHR33377:SF24">
    <property type="entry name" value="OS10G0134900 PROTEIN"/>
    <property type="match status" value="1"/>
</dbReference>
<keyword evidence="2" id="KW-1185">Reference proteome</keyword>
<dbReference type="InterPro" id="IPR027417">
    <property type="entry name" value="P-loop_NTPase"/>
</dbReference>
<protein>
    <recommendedName>
        <fullName evidence="3">Rx N-terminal domain-containing protein</fullName>
    </recommendedName>
</protein>
<sequence length="473" mass="53934">MELVVSSIAGDLVSRFISLIIKKYNSQINLEEKMGRLQQLLLRVHMVVEEADCRHLTNSKMLLELKMLADAMYRGYHALNTAKSQTLRISRVEEDEVSSSDSINSFRSTRRTAVSTYHSLQRALDGLETMVSNMTEFVLLLGGCERMFRSPYDTYLYTDHFMFGRHIEKQQVINILLQENPTCAPTVLPIIGTCRVGKKTLVAHVCNNQKVLSHFSSILHLNGESFYKTENEAFIQTGRTLVVVELTSDVDDETWQKFYSSTTAHIGRGSKIIIITKIQRITRFGTVRPVCLNSFSPEEYSYLFKVLAFGSTNPEEHPQLASIAEDIAAVLGGSMITANVYADVLRKNQSAKFWLSILKKYRYVVQSNFSVYGEHPKYLMDKDHPIDISNIVSSSTRVQLMPPHREDDSKKDLPKVMFGDLIAGSAILPREEFELVAWESRIPPYKKFLNVAKFFDEMSLHQHAVSPSKKRRR</sequence>
<dbReference type="AlphaFoldDB" id="A0AAD8RCN9"/>
<reference evidence="1" key="1">
    <citation type="submission" date="2023-07" db="EMBL/GenBank/DDBJ databases">
        <title>A chromosome-level genome assembly of Lolium multiflorum.</title>
        <authorList>
            <person name="Chen Y."/>
            <person name="Copetti D."/>
            <person name="Kolliker R."/>
            <person name="Studer B."/>
        </authorList>
    </citation>
    <scope>NUCLEOTIDE SEQUENCE</scope>
    <source>
        <strain evidence="1">02402/16</strain>
        <tissue evidence="1">Leaf</tissue>
    </source>
</reference>
<evidence type="ECO:0000313" key="2">
    <source>
        <dbReference type="Proteomes" id="UP001231189"/>
    </source>
</evidence>
<dbReference type="SUPFAM" id="SSF52540">
    <property type="entry name" value="P-loop containing nucleoside triphosphate hydrolases"/>
    <property type="match status" value="1"/>
</dbReference>
<proteinExistence type="predicted"/>
<dbReference type="Proteomes" id="UP001231189">
    <property type="component" value="Unassembled WGS sequence"/>
</dbReference>